<dbReference type="AlphaFoldDB" id="A0A8J7S843"/>
<dbReference type="PANTHER" id="PTHR42879:SF6">
    <property type="entry name" value="NADPH-DEPENDENT REDUCTASE BACG"/>
    <property type="match status" value="1"/>
</dbReference>
<evidence type="ECO:0000313" key="3">
    <source>
        <dbReference type="EMBL" id="MBP5858594.1"/>
    </source>
</evidence>
<dbReference type="InterPro" id="IPR002347">
    <property type="entry name" value="SDR_fam"/>
</dbReference>
<reference evidence="3" key="1">
    <citation type="submission" date="2021-04" db="EMBL/GenBank/DDBJ databases">
        <authorList>
            <person name="Zhang D.-C."/>
        </authorList>
    </citation>
    <scope>NUCLEOTIDE SEQUENCE</scope>
    <source>
        <strain evidence="3">CGMCC 1.15697</strain>
    </source>
</reference>
<proteinExistence type="inferred from homology"/>
<keyword evidence="4" id="KW-1185">Reference proteome</keyword>
<evidence type="ECO:0000313" key="4">
    <source>
        <dbReference type="Proteomes" id="UP000672602"/>
    </source>
</evidence>
<dbReference type="InterPro" id="IPR057326">
    <property type="entry name" value="KR_dom"/>
</dbReference>
<gene>
    <name evidence="3" type="ORF">KAJ83_16355</name>
</gene>
<dbReference type="Proteomes" id="UP000672602">
    <property type="component" value="Unassembled WGS sequence"/>
</dbReference>
<dbReference type="EMBL" id="JAGMWN010000009">
    <property type="protein sequence ID" value="MBP5858594.1"/>
    <property type="molecule type" value="Genomic_DNA"/>
</dbReference>
<dbReference type="InterPro" id="IPR036291">
    <property type="entry name" value="NAD(P)-bd_dom_sf"/>
</dbReference>
<name>A0A8J7S843_9PROT</name>
<evidence type="ECO:0000259" key="2">
    <source>
        <dbReference type="SMART" id="SM00822"/>
    </source>
</evidence>
<feature type="domain" description="Ketoreductase" evidence="2">
    <location>
        <begin position="9"/>
        <end position="179"/>
    </location>
</feature>
<sequence length="262" mass="26855">MSPSSMNGKVAVVTGASKGIGRAIAERLAADGCDCFLIARSADALAEVAEAIEATGRRAGWAAVDLGALDGVEEAAAAARERFGRVDILVNCAGDTKAGAFPAQPDADWMAGFALKFHGAVRLTRALWPLLVESHGTVINIGGAAAYSPAPGFMIGGAVNAALAHFTKALSKQGLMDDVNVNIVHPGMTASDRMRRLLEQQAEAQGISVEEATAKSEAASGIRRIGTPEDVATTVAFLCDPAARHIQGVQIAVDGGATDGLH</sequence>
<dbReference type="FunFam" id="3.40.50.720:FF:000084">
    <property type="entry name" value="Short-chain dehydrogenase reductase"/>
    <property type="match status" value="1"/>
</dbReference>
<dbReference type="PANTHER" id="PTHR42879">
    <property type="entry name" value="3-OXOACYL-(ACYL-CARRIER-PROTEIN) REDUCTASE"/>
    <property type="match status" value="1"/>
</dbReference>
<dbReference type="SUPFAM" id="SSF51735">
    <property type="entry name" value="NAD(P)-binding Rossmann-fold domains"/>
    <property type="match status" value="1"/>
</dbReference>
<protein>
    <submittedName>
        <fullName evidence="3">SDR family NAD(P)-dependent oxidoreductase</fullName>
    </submittedName>
</protein>
<comment type="similarity">
    <text evidence="1">Belongs to the short-chain dehydrogenases/reductases (SDR) family.</text>
</comment>
<dbReference type="SMART" id="SM00822">
    <property type="entry name" value="PKS_KR"/>
    <property type="match status" value="1"/>
</dbReference>
<dbReference type="Gene3D" id="3.40.50.720">
    <property type="entry name" value="NAD(P)-binding Rossmann-like Domain"/>
    <property type="match status" value="1"/>
</dbReference>
<dbReference type="InterPro" id="IPR050259">
    <property type="entry name" value="SDR"/>
</dbReference>
<organism evidence="3 4">
    <name type="scientific">Marivibrio halodurans</name>
    <dbReference type="NCBI Taxonomy" id="2039722"/>
    <lineage>
        <taxon>Bacteria</taxon>
        <taxon>Pseudomonadati</taxon>
        <taxon>Pseudomonadota</taxon>
        <taxon>Alphaproteobacteria</taxon>
        <taxon>Rhodospirillales</taxon>
        <taxon>Rhodospirillaceae</taxon>
        <taxon>Marivibrio</taxon>
    </lineage>
</organism>
<comment type="caution">
    <text evidence="3">The sequence shown here is derived from an EMBL/GenBank/DDBJ whole genome shotgun (WGS) entry which is preliminary data.</text>
</comment>
<accession>A0A8J7S843</accession>
<evidence type="ECO:0000256" key="1">
    <source>
        <dbReference type="ARBA" id="ARBA00006484"/>
    </source>
</evidence>
<dbReference type="RefSeq" id="WP_210683185.1">
    <property type="nucleotide sequence ID" value="NZ_JAGMWN010000009.1"/>
</dbReference>
<dbReference type="PRINTS" id="PR00081">
    <property type="entry name" value="GDHRDH"/>
</dbReference>
<dbReference type="Pfam" id="PF00106">
    <property type="entry name" value="adh_short"/>
    <property type="match status" value="1"/>
</dbReference>